<feature type="transmembrane region" description="Helical" evidence="6">
    <location>
        <begin position="148"/>
        <end position="166"/>
    </location>
</feature>
<name>A0A9Q2NQQ8_9RHOB</name>
<comment type="caution">
    <text evidence="7">The sequence shown here is derived from an EMBL/GenBank/DDBJ whole genome shotgun (WGS) entry which is preliminary data.</text>
</comment>
<feature type="transmembrane region" description="Helical" evidence="6">
    <location>
        <begin position="12"/>
        <end position="31"/>
    </location>
</feature>
<evidence type="ECO:0000256" key="4">
    <source>
        <dbReference type="ARBA" id="ARBA00022989"/>
    </source>
</evidence>
<reference evidence="7" key="1">
    <citation type="submission" date="2021-01" db="EMBL/GenBank/DDBJ databases">
        <title>Diatom-associated Roseobacters Show Island Model of Population Structure.</title>
        <authorList>
            <person name="Qu L."/>
            <person name="Feng X."/>
            <person name="Chen Y."/>
            <person name="Li L."/>
            <person name="Wang X."/>
            <person name="Hu Z."/>
            <person name="Wang H."/>
            <person name="Luo H."/>
        </authorList>
    </citation>
    <scope>NUCLEOTIDE SEQUENCE</scope>
    <source>
        <strain evidence="7">SM26-45</strain>
    </source>
</reference>
<proteinExistence type="predicted"/>
<feature type="transmembrane region" description="Helical" evidence="6">
    <location>
        <begin position="362"/>
        <end position="379"/>
    </location>
</feature>
<evidence type="ECO:0000313" key="7">
    <source>
        <dbReference type="EMBL" id="MBM2357212.1"/>
    </source>
</evidence>
<gene>
    <name evidence="7" type="ORF">JQX14_21925</name>
</gene>
<evidence type="ECO:0000256" key="3">
    <source>
        <dbReference type="ARBA" id="ARBA00022692"/>
    </source>
</evidence>
<dbReference type="PANTHER" id="PTHR30250">
    <property type="entry name" value="PST FAMILY PREDICTED COLANIC ACID TRANSPORTER"/>
    <property type="match status" value="1"/>
</dbReference>
<sequence length="420" mass="44296">MFRSFLSVSIVYVVGVPLTLIVNIILARWLSVEQFGLYSFTIAIATFIAIPVSGGLPMLLTREVSGSLQSYDTPTYQRAVSAAIIWVMSSSLLVLIAVSTFIWLFESERAGLFFMALAMVPAIGLISVSEGTLKGLGRPAIAEASRQLLVPPIMLIGVFVVSRAATPAAGNALMANLVAYAFVAFAALTLTYVLSPVRLQPALADKTRLLQWGSALLSFALISGIATLSTQFATLILGLLGQQDQVAYLRVAERGAQLVGFPLMFINAVLGPKVVAAHRNGDSKALLALSRQAARITLIVSAPLGLVLFIFGRQLIGITFGENYVSGSYAPLVILIVGQVVSVSFGSPGLFLMMSGFERSSIYAQVGGLSIMVAFVIALSSVLGAYGASIGVALGLFAINFLASLATLRKLGFFPGVVSM</sequence>
<keyword evidence="4 6" id="KW-1133">Transmembrane helix</keyword>
<dbReference type="Pfam" id="PF13440">
    <property type="entry name" value="Polysacc_synt_3"/>
    <property type="match status" value="1"/>
</dbReference>
<evidence type="ECO:0000256" key="5">
    <source>
        <dbReference type="ARBA" id="ARBA00023136"/>
    </source>
</evidence>
<feature type="transmembrane region" description="Helical" evidence="6">
    <location>
        <begin position="296"/>
        <end position="316"/>
    </location>
</feature>
<dbReference type="InterPro" id="IPR050833">
    <property type="entry name" value="Poly_Biosynth_Transport"/>
</dbReference>
<feature type="transmembrane region" description="Helical" evidence="6">
    <location>
        <begin position="328"/>
        <end position="350"/>
    </location>
</feature>
<dbReference type="EMBL" id="JAFBWN010000030">
    <property type="protein sequence ID" value="MBM2357212.1"/>
    <property type="molecule type" value="Genomic_DNA"/>
</dbReference>
<feature type="transmembrane region" description="Helical" evidence="6">
    <location>
        <begin position="80"/>
        <end position="104"/>
    </location>
</feature>
<evidence type="ECO:0000256" key="6">
    <source>
        <dbReference type="SAM" id="Phobius"/>
    </source>
</evidence>
<dbReference type="AlphaFoldDB" id="A0A9Q2NQQ8"/>
<evidence type="ECO:0000313" key="8">
    <source>
        <dbReference type="Proteomes" id="UP000809337"/>
    </source>
</evidence>
<evidence type="ECO:0000256" key="2">
    <source>
        <dbReference type="ARBA" id="ARBA00022475"/>
    </source>
</evidence>
<dbReference type="PANTHER" id="PTHR30250:SF11">
    <property type="entry name" value="O-ANTIGEN TRANSPORTER-RELATED"/>
    <property type="match status" value="1"/>
</dbReference>
<feature type="transmembrane region" description="Helical" evidence="6">
    <location>
        <begin position="37"/>
        <end position="60"/>
    </location>
</feature>
<feature type="transmembrane region" description="Helical" evidence="6">
    <location>
        <begin position="385"/>
        <end position="403"/>
    </location>
</feature>
<keyword evidence="2" id="KW-1003">Cell membrane</keyword>
<feature type="transmembrane region" description="Helical" evidence="6">
    <location>
        <begin position="172"/>
        <end position="194"/>
    </location>
</feature>
<feature type="transmembrane region" description="Helical" evidence="6">
    <location>
        <begin position="110"/>
        <end position="128"/>
    </location>
</feature>
<feature type="transmembrane region" description="Helical" evidence="6">
    <location>
        <begin position="215"/>
        <end position="238"/>
    </location>
</feature>
<keyword evidence="5 6" id="KW-0472">Membrane</keyword>
<protein>
    <submittedName>
        <fullName evidence="7">Oligosaccharide flippase family protein</fullName>
    </submittedName>
</protein>
<accession>A0A9Q2NQQ8</accession>
<feature type="transmembrane region" description="Helical" evidence="6">
    <location>
        <begin position="258"/>
        <end position="276"/>
    </location>
</feature>
<dbReference type="Proteomes" id="UP000809337">
    <property type="component" value="Unassembled WGS sequence"/>
</dbReference>
<dbReference type="GO" id="GO:0005886">
    <property type="term" value="C:plasma membrane"/>
    <property type="evidence" value="ECO:0007669"/>
    <property type="project" value="UniProtKB-SubCell"/>
</dbReference>
<organism evidence="7 8">
    <name type="scientific">Pseudosulfitobacter pseudonitzschiae</name>
    <dbReference type="NCBI Taxonomy" id="1402135"/>
    <lineage>
        <taxon>Bacteria</taxon>
        <taxon>Pseudomonadati</taxon>
        <taxon>Pseudomonadota</taxon>
        <taxon>Alphaproteobacteria</taxon>
        <taxon>Rhodobacterales</taxon>
        <taxon>Roseobacteraceae</taxon>
        <taxon>Pseudosulfitobacter</taxon>
    </lineage>
</organism>
<keyword evidence="3 6" id="KW-0812">Transmembrane</keyword>
<comment type="subcellular location">
    <subcellularLocation>
        <location evidence="1">Cell membrane</location>
        <topology evidence="1">Multi-pass membrane protein</topology>
    </subcellularLocation>
</comment>
<evidence type="ECO:0000256" key="1">
    <source>
        <dbReference type="ARBA" id="ARBA00004651"/>
    </source>
</evidence>
<dbReference type="RefSeq" id="WP_231035968.1">
    <property type="nucleotide sequence ID" value="NZ_JAJNGX010000031.1"/>
</dbReference>